<dbReference type="InterPro" id="IPR008949">
    <property type="entry name" value="Isoprenoid_synthase_dom_sf"/>
</dbReference>
<dbReference type="EMBL" id="CP036150">
    <property type="protein sequence ID" value="QEN06928.1"/>
    <property type="molecule type" value="Genomic_DNA"/>
</dbReference>
<keyword evidence="8" id="KW-1185">Reference proteome</keyword>
<dbReference type="SUPFAM" id="SSF48576">
    <property type="entry name" value="Terpenoid synthases"/>
    <property type="match status" value="1"/>
</dbReference>
<dbReference type="CDD" id="cd00685">
    <property type="entry name" value="Trans_IPPS_HT"/>
    <property type="match status" value="1"/>
</dbReference>
<evidence type="ECO:0000256" key="5">
    <source>
        <dbReference type="ARBA" id="ARBA00022842"/>
    </source>
</evidence>
<name>A0A5C1QI15_9SPIO</name>
<dbReference type="GO" id="GO:0004659">
    <property type="term" value="F:prenyltransferase activity"/>
    <property type="evidence" value="ECO:0007669"/>
    <property type="project" value="InterPro"/>
</dbReference>
<keyword evidence="4" id="KW-0479">Metal-binding</keyword>
<gene>
    <name evidence="7" type="ORF">EXM22_02555</name>
</gene>
<dbReference type="GO" id="GO:0008299">
    <property type="term" value="P:isoprenoid biosynthetic process"/>
    <property type="evidence" value="ECO:0007669"/>
    <property type="project" value="InterPro"/>
</dbReference>
<evidence type="ECO:0000256" key="4">
    <source>
        <dbReference type="ARBA" id="ARBA00022723"/>
    </source>
</evidence>
<evidence type="ECO:0000256" key="3">
    <source>
        <dbReference type="ARBA" id="ARBA00022679"/>
    </source>
</evidence>
<evidence type="ECO:0000313" key="8">
    <source>
        <dbReference type="Proteomes" id="UP000324209"/>
    </source>
</evidence>
<dbReference type="GO" id="GO:0046872">
    <property type="term" value="F:metal ion binding"/>
    <property type="evidence" value="ECO:0007669"/>
    <property type="project" value="UniProtKB-KW"/>
</dbReference>
<accession>A0A5C1QI15</accession>
<dbReference type="PROSITE" id="PS00444">
    <property type="entry name" value="POLYPRENYL_SYNTHASE_2"/>
    <property type="match status" value="1"/>
</dbReference>
<keyword evidence="5" id="KW-0460">Magnesium</keyword>
<evidence type="ECO:0000313" key="7">
    <source>
        <dbReference type="EMBL" id="QEN06928.1"/>
    </source>
</evidence>
<organism evidence="7 8">
    <name type="scientific">Oceanispirochaeta crateris</name>
    <dbReference type="NCBI Taxonomy" id="2518645"/>
    <lineage>
        <taxon>Bacteria</taxon>
        <taxon>Pseudomonadati</taxon>
        <taxon>Spirochaetota</taxon>
        <taxon>Spirochaetia</taxon>
        <taxon>Spirochaetales</taxon>
        <taxon>Spirochaetaceae</taxon>
        <taxon>Oceanispirochaeta</taxon>
    </lineage>
</organism>
<evidence type="ECO:0000256" key="2">
    <source>
        <dbReference type="ARBA" id="ARBA00006706"/>
    </source>
</evidence>
<evidence type="ECO:0000256" key="1">
    <source>
        <dbReference type="ARBA" id="ARBA00001946"/>
    </source>
</evidence>
<dbReference type="AlphaFoldDB" id="A0A5C1QI15"/>
<dbReference type="Proteomes" id="UP000324209">
    <property type="component" value="Chromosome"/>
</dbReference>
<sequence>MSRSFTYLGEGAALKASLQQVIQKINELVQESPSLIRGDLEVLTQRTGKLLRPALFLLCADGGEGKNDDLITVAASIELLHIATLAHDDVLDKALKRRGNVTLYSKEGAKRAILAGDYLLSLSLRLSSTFFDVSLVPSMTSSLERLCLSEIDQDSGFGNFHINRDQYFERIRGKTAELFGLSCRSGAVLGGKSLEVQNELYNMGIDFGMAFQIRDDVLDYTGESRKMGKPAGNDLREGIPTLPLILAVEDKLSGLEFLLRKPFWRVNAGLIRNRILSAGYSQKADEISGQYIQNSLVLAEKSLSKEAFEQYRHILDSLRKIPQ</sequence>
<dbReference type="OrthoDB" id="9805316at2"/>
<dbReference type="InterPro" id="IPR000092">
    <property type="entry name" value="Polyprenyl_synt"/>
</dbReference>
<dbReference type="PANTHER" id="PTHR12001">
    <property type="entry name" value="GERANYLGERANYL PYROPHOSPHATE SYNTHASE"/>
    <property type="match status" value="1"/>
</dbReference>
<dbReference type="Pfam" id="PF00348">
    <property type="entry name" value="polyprenyl_synt"/>
    <property type="match status" value="1"/>
</dbReference>
<dbReference type="SFLD" id="SFLDS00005">
    <property type="entry name" value="Isoprenoid_Synthase_Type_I"/>
    <property type="match status" value="1"/>
</dbReference>
<protein>
    <submittedName>
        <fullName evidence="7">Polyprenyl synthetase family protein</fullName>
    </submittedName>
</protein>
<dbReference type="RefSeq" id="WP_149485010.1">
    <property type="nucleotide sequence ID" value="NZ_CP036150.1"/>
</dbReference>
<reference evidence="7 8" key="1">
    <citation type="submission" date="2019-02" db="EMBL/GenBank/DDBJ databases">
        <title>Complete Genome Sequence and Methylome Analysis of free living Spirochaetas.</title>
        <authorList>
            <person name="Fomenkov A."/>
            <person name="Dubinina G."/>
            <person name="Leshcheva N."/>
            <person name="Mikheeva N."/>
            <person name="Grabovich M."/>
            <person name="Vincze T."/>
            <person name="Roberts R.J."/>
        </authorList>
    </citation>
    <scope>NUCLEOTIDE SEQUENCE [LARGE SCALE GENOMIC DNA]</scope>
    <source>
        <strain evidence="7 8">K2</strain>
    </source>
</reference>
<comment type="cofactor">
    <cofactor evidence="1">
        <name>Mg(2+)</name>
        <dbReference type="ChEBI" id="CHEBI:18420"/>
    </cofactor>
</comment>
<comment type="similarity">
    <text evidence="2 6">Belongs to the FPP/GGPP synthase family.</text>
</comment>
<dbReference type="Gene3D" id="1.10.600.10">
    <property type="entry name" value="Farnesyl Diphosphate Synthase"/>
    <property type="match status" value="1"/>
</dbReference>
<dbReference type="InterPro" id="IPR033749">
    <property type="entry name" value="Polyprenyl_synt_CS"/>
</dbReference>
<evidence type="ECO:0000256" key="6">
    <source>
        <dbReference type="RuleBase" id="RU004466"/>
    </source>
</evidence>
<dbReference type="KEGG" id="ock:EXM22_02555"/>
<keyword evidence="3 6" id="KW-0808">Transferase</keyword>
<proteinExistence type="inferred from homology"/>
<dbReference type="PANTHER" id="PTHR12001:SF69">
    <property type="entry name" value="ALL TRANS-POLYPRENYL-DIPHOSPHATE SYNTHASE PDSS1"/>
    <property type="match status" value="1"/>
</dbReference>